<name>A1VUE6_POLNA</name>
<accession>A1VUE6</accession>
<evidence type="ECO:0000313" key="2">
    <source>
        <dbReference type="Proteomes" id="UP000000644"/>
    </source>
</evidence>
<reference evidence="2" key="1">
    <citation type="journal article" date="2009" name="Environ. Microbiol.">
        <title>The genome of Polaromonas naphthalenivorans strain CJ2, isolated from coal tar-contaminated sediment, reveals physiological and metabolic versatility and evolution through extensive horizontal gene transfer.</title>
        <authorList>
            <person name="Yagi J.M."/>
            <person name="Sims D."/>
            <person name="Brettin T."/>
            <person name="Bruce D."/>
            <person name="Madsen E.L."/>
        </authorList>
    </citation>
    <scope>NUCLEOTIDE SEQUENCE [LARGE SCALE GENOMIC DNA]</scope>
    <source>
        <strain evidence="2">CJ2</strain>
    </source>
</reference>
<dbReference type="AlphaFoldDB" id="A1VUE6"/>
<keyword evidence="2" id="KW-1185">Reference proteome</keyword>
<dbReference type="Proteomes" id="UP000000644">
    <property type="component" value="Chromosome"/>
</dbReference>
<dbReference type="HOGENOM" id="CLU_2424428_0_0_4"/>
<evidence type="ECO:0000313" key="1">
    <source>
        <dbReference type="EMBL" id="ABM39274.1"/>
    </source>
</evidence>
<gene>
    <name evidence="1" type="ordered locus">Pnap_3979</name>
</gene>
<dbReference type="EMBL" id="CP000529">
    <property type="protein sequence ID" value="ABM39274.1"/>
    <property type="molecule type" value="Genomic_DNA"/>
</dbReference>
<organism evidence="1 2">
    <name type="scientific">Polaromonas naphthalenivorans (strain CJ2)</name>
    <dbReference type="NCBI Taxonomy" id="365044"/>
    <lineage>
        <taxon>Bacteria</taxon>
        <taxon>Pseudomonadati</taxon>
        <taxon>Pseudomonadota</taxon>
        <taxon>Betaproteobacteria</taxon>
        <taxon>Burkholderiales</taxon>
        <taxon>Comamonadaceae</taxon>
        <taxon>Polaromonas</taxon>
    </lineage>
</organism>
<sequence>MPAINHSKVRQVLFKQRLHSIRLQRIAAALHGGRCSCAPCCRCWLRSPSVIVQTPSGQLMHEGILKNVRINNAQLPDRSLFNSCLRTQHMR</sequence>
<protein>
    <submittedName>
        <fullName evidence="1">Uncharacterized protein</fullName>
    </submittedName>
</protein>
<proteinExistence type="predicted"/>
<dbReference type="KEGG" id="pna:Pnap_3979"/>
<dbReference type="STRING" id="365044.Pnap_3979"/>